<keyword evidence="2" id="KW-0378">Hydrolase</keyword>
<dbReference type="GO" id="GO:0016787">
    <property type="term" value="F:hydrolase activity"/>
    <property type="evidence" value="ECO:0007669"/>
    <property type="project" value="UniProtKB-KW"/>
</dbReference>
<dbReference type="EMBL" id="VUBA01000048">
    <property type="protein sequence ID" value="MPQ84130.1"/>
    <property type="molecule type" value="Genomic_DNA"/>
</dbReference>
<evidence type="ECO:0000313" key="3">
    <source>
        <dbReference type="Proteomes" id="UP000325438"/>
    </source>
</evidence>
<sequence length="404" mass="45357">MNNLVALPVNGDAFLLQRAGRTVLVDGGTTSARLAAELANFYVDDLDIVVCTHADADHAGGLVDILDTSNVTVREFWLPGEWLHSLPVLLPHPEQAMERLVEEAESFRGDVSRDLDNHGDFMPEPVYEQTGHEREYWRAYKYSESPDEDNDGLGWLKEWAAAAEVKQGAAAARVFRNAENRIRYRARRGKITYQVASAWIAMIKTADRIRKIALQAIRHNVCVRWFDFSEFKKKGYCAGGEPDLLIPLNAVELRMPPVPTNSAFYLYLTAYNRECLVFLSPSYDGLFPYSIVFTGDSPLGTGRNYATSWLVWPRHVSTEVIATAPHHGSESNAHAYGHLTRVANVLMWLRSGGGASHPGATYRRIPPWIRYCTHCPRLNQSRQAIVVDMNCPLMARAHGRQCVC</sequence>
<organism evidence="2 3">
    <name type="scientific">Pseudomonas kitaguniensis</name>
    <dbReference type="NCBI Taxonomy" id="2607908"/>
    <lineage>
        <taxon>Bacteria</taxon>
        <taxon>Pseudomonadati</taxon>
        <taxon>Pseudomonadota</taxon>
        <taxon>Gammaproteobacteria</taxon>
        <taxon>Pseudomonadales</taxon>
        <taxon>Pseudomonadaceae</taxon>
        <taxon>Pseudomonas</taxon>
    </lineage>
</organism>
<dbReference type="Gene3D" id="3.60.15.10">
    <property type="entry name" value="Ribonuclease Z/Hydroxyacylglutathione hydrolase-like"/>
    <property type="match status" value="1"/>
</dbReference>
<evidence type="ECO:0000313" key="2">
    <source>
        <dbReference type="EMBL" id="MPQ84130.1"/>
    </source>
</evidence>
<accession>A0A5N7JRX1</accession>
<reference evidence="2 3" key="1">
    <citation type="submission" date="2019-09" db="EMBL/GenBank/DDBJ databases">
        <title>The draft genomes of Allium pathogen Pseudomonas sp.</title>
        <authorList>
            <person name="Fujikawa T."/>
            <person name="Sawada H."/>
        </authorList>
    </citation>
    <scope>NUCLEOTIDE SEQUENCE [LARGE SCALE GENOMIC DNA]</scope>
    <source>
        <strain evidence="2 3">MAFF 730085</strain>
    </source>
</reference>
<feature type="domain" description="Metallo-beta-lactamase" evidence="1">
    <location>
        <begin position="8"/>
        <end position="83"/>
    </location>
</feature>
<dbReference type="Proteomes" id="UP000325438">
    <property type="component" value="Unassembled WGS sequence"/>
</dbReference>
<dbReference type="AlphaFoldDB" id="A0A5N7JRX1"/>
<dbReference type="SUPFAM" id="SSF56281">
    <property type="entry name" value="Metallo-hydrolase/oxidoreductase"/>
    <property type="match status" value="1"/>
</dbReference>
<protein>
    <submittedName>
        <fullName evidence="2">MBL fold metallo-hydrolase</fullName>
    </submittedName>
</protein>
<proteinExistence type="predicted"/>
<dbReference type="Pfam" id="PF00753">
    <property type="entry name" value="Lactamase_B"/>
    <property type="match status" value="1"/>
</dbReference>
<comment type="caution">
    <text evidence="2">The sequence shown here is derived from an EMBL/GenBank/DDBJ whole genome shotgun (WGS) entry which is preliminary data.</text>
</comment>
<dbReference type="InterPro" id="IPR001279">
    <property type="entry name" value="Metallo-B-lactamas"/>
</dbReference>
<evidence type="ECO:0000259" key="1">
    <source>
        <dbReference type="Pfam" id="PF00753"/>
    </source>
</evidence>
<dbReference type="InterPro" id="IPR052159">
    <property type="entry name" value="Competence_DNA_uptake"/>
</dbReference>
<gene>
    <name evidence="2" type="ORF">F0170_09100</name>
</gene>
<name>A0A5N7JRX1_9PSED</name>
<dbReference type="InterPro" id="IPR036866">
    <property type="entry name" value="RibonucZ/Hydroxyglut_hydro"/>
</dbReference>
<dbReference type="PANTHER" id="PTHR30619:SF1">
    <property type="entry name" value="RECOMBINATION PROTEIN 2"/>
    <property type="match status" value="1"/>
</dbReference>
<dbReference type="RefSeq" id="WP_152749167.1">
    <property type="nucleotide sequence ID" value="NZ_JBLZPT010000024.1"/>
</dbReference>
<dbReference type="PANTHER" id="PTHR30619">
    <property type="entry name" value="DNA INTERNALIZATION/COMPETENCE PROTEIN COMEC/REC2"/>
    <property type="match status" value="1"/>
</dbReference>